<keyword evidence="2" id="KW-1185">Reference proteome</keyword>
<organism evidence="1 2">
    <name type="scientific">Cylicocyclus nassatus</name>
    <name type="common">Nematode worm</name>
    <dbReference type="NCBI Taxonomy" id="53992"/>
    <lineage>
        <taxon>Eukaryota</taxon>
        <taxon>Metazoa</taxon>
        <taxon>Ecdysozoa</taxon>
        <taxon>Nematoda</taxon>
        <taxon>Chromadorea</taxon>
        <taxon>Rhabditida</taxon>
        <taxon>Rhabditina</taxon>
        <taxon>Rhabditomorpha</taxon>
        <taxon>Strongyloidea</taxon>
        <taxon>Strongylidae</taxon>
        <taxon>Cylicocyclus</taxon>
    </lineage>
</organism>
<name>A0AA36M492_CYLNA</name>
<sequence length="271" mass="30076">MATVPLRFANTRGIPMIEVQSVTNTTELATFNFNDHPQRRGNFFGGFWVKMPSTAGLTGTAKVEFATLGVLGSNLPLYLYDGTQATALDLSTLGGVLLCFYDRTTNSNARQLFFLDRSAEMPVWKKGVIEEKTPQTPKFNTSIIPYGQPQNTLLNLKVKFDDETTGFESVPSDANVHSYGNAIITDNLDAMNAEVENLKSISVGVIESVPLHEKLVRRYDEILREMNPQYAKQKAQEEQIGKLEDKMVSIEDALQNITGMLSSVLTKKKGE</sequence>
<gene>
    <name evidence="1" type="ORF">CYNAS_LOCUS8525</name>
</gene>
<proteinExistence type="predicted"/>
<dbReference type="Proteomes" id="UP001176961">
    <property type="component" value="Unassembled WGS sequence"/>
</dbReference>
<comment type="caution">
    <text evidence="1">The sequence shown here is derived from an EMBL/GenBank/DDBJ whole genome shotgun (WGS) entry which is preliminary data.</text>
</comment>
<accession>A0AA36M492</accession>
<protein>
    <submittedName>
        <fullName evidence="1">Uncharacterized protein</fullName>
    </submittedName>
</protein>
<reference evidence="1" key="1">
    <citation type="submission" date="2023-07" db="EMBL/GenBank/DDBJ databases">
        <authorList>
            <consortium name="CYATHOMIX"/>
        </authorList>
    </citation>
    <scope>NUCLEOTIDE SEQUENCE</scope>
    <source>
        <strain evidence="1">N/A</strain>
    </source>
</reference>
<evidence type="ECO:0000313" key="2">
    <source>
        <dbReference type="Proteomes" id="UP001176961"/>
    </source>
</evidence>
<dbReference type="AlphaFoldDB" id="A0AA36M492"/>
<evidence type="ECO:0000313" key="1">
    <source>
        <dbReference type="EMBL" id="CAJ0596542.1"/>
    </source>
</evidence>
<dbReference type="EMBL" id="CATQJL010000210">
    <property type="protein sequence ID" value="CAJ0596542.1"/>
    <property type="molecule type" value="Genomic_DNA"/>
</dbReference>